<dbReference type="InterPro" id="IPR032675">
    <property type="entry name" value="LRR_dom_sf"/>
</dbReference>
<keyword evidence="1" id="KW-0677">Repeat</keyword>
<name>A0AAV1CLK8_OLDCO</name>
<feature type="domain" description="Disease resistance R13L4/SHOC-2-like LRR" evidence="3">
    <location>
        <begin position="939"/>
        <end position="1126"/>
    </location>
</feature>
<evidence type="ECO:0000313" key="5">
    <source>
        <dbReference type="Proteomes" id="UP001161247"/>
    </source>
</evidence>
<accession>A0AAV1CLK8</accession>
<keyword evidence="5" id="KW-1185">Reference proteome</keyword>
<dbReference type="GO" id="GO:0006952">
    <property type="term" value="P:defense response"/>
    <property type="evidence" value="ECO:0007669"/>
    <property type="project" value="UniProtKB-KW"/>
</dbReference>
<dbReference type="Pfam" id="PF00931">
    <property type="entry name" value="NB-ARC"/>
    <property type="match status" value="1"/>
</dbReference>
<dbReference type="Gene3D" id="3.80.10.10">
    <property type="entry name" value="Ribonuclease Inhibitor"/>
    <property type="match status" value="1"/>
</dbReference>
<dbReference type="SUPFAM" id="SSF52540">
    <property type="entry name" value="P-loop containing nucleoside triphosphate hydrolases"/>
    <property type="match status" value="1"/>
</dbReference>
<dbReference type="PROSITE" id="PS51257">
    <property type="entry name" value="PROKAR_LIPOPROTEIN"/>
    <property type="match status" value="1"/>
</dbReference>
<dbReference type="InterPro" id="IPR027417">
    <property type="entry name" value="P-loop_NTPase"/>
</dbReference>
<dbReference type="InterPro" id="IPR055414">
    <property type="entry name" value="LRR_R13L4/SHOC2-like"/>
</dbReference>
<dbReference type="PRINTS" id="PR00364">
    <property type="entry name" value="DISEASERSIST"/>
</dbReference>
<dbReference type="Proteomes" id="UP001161247">
    <property type="component" value="Chromosome 2"/>
</dbReference>
<sequence>MVRTPTCCGQVGALVTAGCLRSTKTPRETMTSIPVSPSSCSALEELIEKSKLDSESYDWISIRVGLEFIRTFLEFVCEWSKRYEIVRKEVGDVASGIEAAFEKAGLEFGRAFRKRDAKQLDAVRSCLQEKIELFKPRIRESYGFFFEYAFQPTPTTSSFTPIAGYLTWTGLCRRLGTNASRLNSDFHLGTLLCQQFQDVVAALQIYGENSLYQTFYSESSKSFRFLVEGVAICLAGLLFLWWVDNDTDDANKTIMLSNQLQRIKPTSPQFLRMYIESFSAQWNPTFGLRLSYLVRISLIPSKQWLETLHDGLLFLLRHLCDPVTELSPAEAEELQRSRIVRLICDAASRNYFSIEPHDDERLFQLLQEIELLKSELVMTAIEAGHHIPKATFNSIRKGFRFLQTFLGRTSTTDQDVNLEKLILVFNHIEKLAIEGKALRFVLRGKQIHDDARKCKLVLLFKLTNIHCFLMEQMRCKPSLMFPVKHKIHALHDGLELFYKHISVLSWDKSDAKKLILSCKAKITEALTPICYFFQSNQVTGDTIHNISSLLSALLQRVNVLNSHIQGRYHRSQCSSVNFPKTHPGLGFLDLFWENVSSLMTNLADSIGYSERAQIEAVLRELDSLRSVMEEVGEKRIETPQLKNLRRHVTQVAYQADYVIDRILLVKCDWYHLLWLSKVADEMKLIKSEFTKIMQMNNEFVVVSDVVQTSEHIGIGARTLEAGEVVISLKDQEEIIIDRLQRGSNQRRQVVAVVGMPGIGKTTLARKVYENPEITNYFHRRAWCCVTQHYRRRELLLKILSDIVETTHGIHTKTDDDLVEMLYKSLKGYRGSDGGVKACKVHDMLHNLCLRKAEEENFLRRVNGYETLFPYSISGLDYGHDWEHPPVSIQYEQHRLIIHAKRKHFTLLAPSGAPVRTLLFFATTDSYPRCPYDVSFIPYKFRLLRVLDIESINVGSSFPEGIELLTPLRYLAISGNITSIPSKVAKLWNLETFIVNGLMGKVTLPNTIWKLSSLRHLHVSTHAAFNWQDGGGSLQSSSQLGNLVTLSTLVLSHGDNSQEILKVFPRLRTLGVIISAPDQLSENCLPLPVMDFLTELVSLKMNYQGSELLTCQFSFPLNLNKLSLSGFSLTWDDFSAIGELPNLRVLKLVSISFDSETWDMKDNEFQQLECLKLDSLKLVGWNAYSDHLPNIRRLVLRSCTQLQEVPSCFGESNTLQTIELKWCSATAEDSVRMIQEQQVEYGNEGFKTIINVPDSDSISSL</sequence>
<protein>
    <submittedName>
        <fullName evidence="4">OLC1v1032359C1</fullName>
    </submittedName>
</protein>
<dbReference type="GO" id="GO:0043531">
    <property type="term" value="F:ADP binding"/>
    <property type="evidence" value="ECO:0007669"/>
    <property type="project" value="InterPro"/>
</dbReference>
<proteinExistence type="predicted"/>
<evidence type="ECO:0000313" key="4">
    <source>
        <dbReference type="EMBL" id="CAI9096260.1"/>
    </source>
</evidence>
<dbReference type="AlphaFoldDB" id="A0AAV1CLK8"/>
<dbReference type="Pfam" id="PF23598">
    <property type="entry name" value="LRR_14"/>
    <property type="match status" value="1"/>
</dbReference>
<gene>
    <name evidence="4" type="ORF">OLC1_LOCUS7055</name>
</gene>
<organism evidence="4 5">
    <name type="scientific">Oldenlandia corymbosa var. corymbosa</name>
    <dbReference type="NCBI Taxonomy" id="529605"/>
    <lineage>
        <taxon>Eukaryota</taxon>
        <taxon>Viridiplantae</taxon>
        <taxon>Streptophyta</taxon>
        <taxon>Embryophyta</taxon>
        <taxon>Tracheophyta</taxon>
        <taxon>Spermatophyta</taxon>
        <taxon>Magnoliopsida</taxon>
        <taxon>eudicotyledons</taxon>
        <taxon>Gunneridae</taxon>
        <taxon>Pentapetalae</taxon>
        <taxon>asterids</taxon>
        <taxon>lamiids</taxon>
        <taxon>Gentianales</taxon>
        <taxon>Rubiaceae</taxon>
        <taxon>Rubioideae</taxon>
        <taxon>Spermacoceae</taxon>
        <taxon>Hedyotis-Oldenlandia complex</taxon>
        <taxon>Oldenlandia</taxon>
    </lineage>
</organism>
<evidence type="ECO:0000259" key="2">
    <source>
        <dbReference type="Pfam" id="PF00931"/>
    </source>
</evidence>
<dbReference type="PANTHER" id="PTHR15140:SF33">
    <property type="entry name" value="LATE BLIGHT RESISTANCE PROTEIN HOMOLOG R1A-3 ISOFORM X1"/>
    <property type="match status" value="1"/>
</dbReference>
<dbReference type="Gene3D" id="1.20.5.4130">
    <property type="match status" value="1"/>
</dbReference>
<evidence type="ECO:0000256" key="1">
    <source>
        <dbReference type="ARBA" id="ARBA00022737"/>
    </source>
</evidence>
<dbReference type="EMBL" id="OX459119">
    <property type="protein sequence ID" value="CAI9096260.1"/>
    <property type="molecule type" value="Genomic_DNA"/>
</dbReference>
<evidence type="ECO:0000259" key="3">
    <source>
        <dbReference type="Pfam" id="PF23598"/>
    </source>
</evidence>
<dbReference type="Gene3D" id="3.40.50.300">
    <property type="entry name" value="P-loop containing nucleotide triphosphate hydrolases"/>
    <property type="match status" value="1"/>
</dbReference>
<reference evidence="4" key="1">
    <citation type="submission" date="2023-03" db="EMBL/GenBank/DDBJ databases">
        <authorList>
            <person name="Julca I."/>
        </authorList>
    </citation>
    <scope>NUCLEOTIDE SEQUENCE</scope>
</reference>
<feature type="domain" description="NB-ARC" evidence="2">
    <location>
        <begin position="732"/>
        <end position="828"/>
    </location>
</feature>
<dbReference type="SUPFAM" id="SSF52058">
    <property type="entry name" value="L domain-like"/>
    <property type="match status" value="1"/>
</dbReference>
<dbReference type="InterPro" id="IPR002182">
    <property type="entry name" value="NB-ARC"/>
</dbReference>
<dbReference type="PANTHER" id="PTHR15140">
    <property type="entry name" value="TUBULIN-SPECIFIC CHAPERONE E"/>
    <property type="match status" value="1"/>
</dbReference>